<evidence type="ECO:0000313" key="5">
    <source>
        <dbReference type="Proteomes" id="UP000677515"/>
    </source>
</evidence>
<dbReference type="InterPro" id="IPR012337">
    <property type="entry name" value="RNaseH-like_sf"/>
</dbReference>
<dbReference type="InterPro" id="IPR036397">
    <property type="entry name" value="RNaseH_sf"/>
</dbReference>
<dbReference type="SMART" id="SM00479">
    <property type="entry name" value="EXOIII"/>
    <property type="match status" value="1"/>
</dbReference>
<evidence type="ECO:0000256" key="2">
    <source>
        <dbReference type="ARBA" id="ARBA00022839"/>
    </source>
</evidence>
<keyword evidence="5" id="KW-1185">Reference proteome</keyword>
<dbReference type="RefSeq" id="WP_181523146.1">
    <property type="nucleotide sequence ID" value="NZ_AP024329.1"/>
</dbReference>
<proteinExistence type="predicted"/>
<sequence>MSKKREIFISVDIETAGPIVGEHSMLTVGACLAHQPEVSFSVMLKPISDKSVAEALEVTGLTLEQAEKDGLAPIEAMSNFAAWVTKNVPEDSMPVFVGLNAPFDWGFVNYYFLNYLGDNPFGFTALDIKALFMGVTGCSWYDTRSSAIDKVVNPVQKGDHDALHDARYQAELFRLVYNLSKKAK</sequence>
<dbReference type="EMBL" id="AP024329">
    <property type="protein sequence ID" value="BCQ35543.1"/>
    <property type="molecule type" value="Genomic_DNA"/>
</dbReference>
<gene>
    <name evidence="4" type="ORF">ERHA53_28860</name>
</gene>
<dbReference type="InterPro" id="IPR013520">
    <property type="entry name" value="Ribonucl_H"/>
</dbReference>
<evidence type="ECO:0000313" key="4">
    <source>
        <dbReference type="EMBL" id="BCQ35543.1"/>
    </source>
</evidence>
<feature type="domain" description="Exonuclease" evidence="3">
    <location>
        <begin position="7"/>
        <end position="182"/>
    </location>
</feature>
<dbReference type="SUPFAM" id="SSF53098">
    <property type="entry name" value="Ribonuclease H-like"/>
    <property type="match status" value="1"/>
</dbReference>
<dbReference type="Gene3D" id="3.30.420.10">
    <property type="entry name" value="Ribonuclease H-like superfamily/Ribonuclease H"/>
    <property type="match status" value="1"/>
</dbReference>
<keyword evidence="1" id="KW-0540">Nuclease</keyword>
<evidence type="ECO:0000259" key="3">
    <source>
        <dbReference type="SMART" id="SM00479"/>
    </source>
</evidence>
<dbReference type="Pfam" id="PF00929">
    <property type="entry name" value="RNase_T"/>
    <property type="match status" value="1"/>
</dbReference>
<organism evidence="4 5">
    <name type="scientific">Erwinia rhapontici</name>
    <name type="common">Pectobacterium rhapontici</name>
    <dbReference type="NCBI Taxonomy" id="55212"/>
    <lineage>
        <taxon>Bacteria</taxon>
        <taxon>Pseudomonadati</taxon>
        <taxon>Pseudomonadota</taxon>
        <taxon>Gammaproteobacteria</taxon>
        <taxon>Enterobacterales</taxon>
        <taxon>Erwiniaceae</taxon>
        <taxon>Erwinia</taxon>
    </lineage>
</organism>
<evidence type="ECO:0000256" key="1">
    <source>
        <dbReference type="ARBA" id="ARBA00022722"/>
    </source>
</evidence>
<protein>
    <recommendedName>
        <fullName evidence="3">Exonuclease domain-containing protein</fullName>
    </recommendedName>
</protein>
<name>A0ABM7N287_ERWRD</name>
<dbReference type="Proteomes" id="UP000677515">
    <property type="component" value="Chromosome"/>
</dbReference>
<keyword evidence="2" id="KW-0269">Exonuclease</keyword>
<dbReference type="CDD" id="cd06127">
    <property type="entry name" value="DEDDh"/>
    <property type="match status" value="1"/>
</dbReference>
<accession>A0ABM7N287</accession>
<keyword evidence="2" id="KW-0378">Hydrolase</keyword>
<reference evidence="4 5" key="1">
    <citation type="submission" date="2021-01" db="EMBL/GenBank/DDBJ databases">
        <title>Complete genome sequence of Erwinia rhapontici MAFF 311153.</title>
        <authorList>
            <person name="Morohoshi T."/>
            <person name="Someya N."/>
        </authorList>
    </citation>
    <scope>NUCLEOTIDE SEQUENCE [LARGE SCALE GENOMIC DNA]</scope>
    <source>
        <strain evidence="4 5">MAFF 311153</strain>
    </source>
</reference>